<evidence type="ECO:0000313" key="1">
    <source>
        <dbReference type="EMBL" id="CAH0056908.1"/>
    </source>
</evidence>
<evidence type="ECO:0000313" key="2">
    <source>
        <dbReference type="Proteomes" id="UP000775872"/>
    </source>
</evidence>
<keyword evidence="2" id="KW-1185">Reference proteome</keyword>
<comment type="caution">
    <text evidence="1">The sequence shown here is derived from an EMBL/GenBank/DDBJ whole genome shotgun (WGS) entry which is preliminary data.</text>
</comment>
<dbReference type="AlphaFoldDB" id="A0A9N9ZKE8"/>
<reference evidence="2" key="1">
    <citation type="submission" date="2019-06" db="EMBL/GenBank/DDBJ databases">
        <authorList>
            <person name="Broberg M."/>
        </authorList>
    </citation>
    <scope>NUCLEOTIDE SEQUENCE [LARGE SCALE GENOMIC DNA]</scope>
</reference>
<protein>
    <submittedName>
        <fullName evidence="1">Uncharacterized protein</fullName>
    </submittedName>
</protein>
<dbReference type="Proteomes" id="UP000775872">
    <property type="component" value="Unassembled WGS sequence"/>
</dbReference>
<organism evidence="1 2">
    <name type="scientific">Clonostachys solani</name>
    <dbReference type="NCBI Taxonomy" id="160281"/>
    <lineage>
        <taxon>Eukaryota</taxon>
        <taxon>Fungi</taxon>
        <taxon>Dikarya</taxon>
        <taxon>Ascomycota</taxon>
        <taxon>Pezizomycotina</taxon>
        <taxon>Sordariomycetes</taxon>
        <taxon>Hypocreomycetidae</taxon>
        <taxon>Hypocreales</taxon>
        <taxon>Bionectriaceae</taxon>
        <taxon>Clonostachys</taxon>
    </lineage>
</organism>
<gene>
    <name evidence="1" type="ORF">CSOL1703_00018205</name>
</gene>
<accession>A0A9N9ZKE8</accession>
<proteinExistence type="predicted"/>
<name>A0A9N9ZKE8_9HYPO</name>
<sequence length="67" mass="7413">MGDSIFPKCLNSVVGKDRLHLAERTLIQFWKGVGATAFAWGLVFGKLPNSDPDDPPIKLVIHNDLDH</sequence>
<reference evidence="1 2" key="2">
    <citation type="submission" date="2021-10" db="EMBL/GenBank/DDBJ databases">
        <authorList>
            <person name="Piombo E."/>
        </authorList>
    </citation>
    <scope>NUCLEOTIDE SEQUENCE [LARGE SCALE GENOMIC DNA]</scope>
</reference>
<dbReference type="EMBL" id="CABFOC020000066">
    <property type="protein sequence ID" value="CAH0056908.1"/>
    <property type="molecule type" value="Genomic_DNA"/>
</dbReference>